<evidence type="ECO:0000313" key="8">
    <source>
        <dbReference type="EMBL" id="SUZ85899.1"/>
    </source>
</evidence>
<dbReference type="FunFam" id="3.30.160.20:FF:000004">
    <property type="entry name" value="Peptide chain release factor 1"/>
    <property type="match status" value="1"/>
</dbReference>
<dbReference type="InterPro" id="IPR005139">
    <property type="entry name" value="PCRF"/>
</dbReference>
<organism evidence="8">
    <name type="scientific">marine metagenome</name>
    <dbReference type="NCBI Taxonomy" id="408172"/>
    <lineage>
        <taxon>unclassified sequences</taxon>
        <taxon>metagenomes</taxon>
        <taxon>ecological metagenomes</taxon>
    </lineage>
</organism>
<evidence type="ECO:0000259" key="7">
    <source>
        <dbReference type="PROSITE" id="PS00745"/>
    </source>
</evidence>
<comment type="subcellular location">
    <subcellularLocation>
        <location evidence="1">Cytoplasm</location>
    </subcellularLocation>
</comment>
<dbReference type="Pfam" id="PF00472">
    <property type="entry name" value="RF-1"/>
    <property type="match status" value="1"/>
</dbReference>
<name>A0A381R535_9ZZZZ</name>
<dbReference type="PANTHER" id="PTHR43804:SF7">
    <property type="entry name" value="LD18447P"/>
    <property type="match status" value="1"/>
</dbReference>
<dbReference type="InterPro" id="IPR000352">
    <property type="entry name" value="Pep_chain_release_fac_I"/>
</dbReference>
<keyword evidence="5" id="KW-0648">Protein biosynthesis</keyword>
<evidence type="ECO:0000256" key="6">
    <source>
        <dbReference type="SAM" id="Coils"/>
    </source>
</evidence>
<feature type="coiled-coil region" evidence="6">
    <location>
        <begin position="2"/>
        <end position="29"/>
    </location>
</feature>
<dbReference type="InterPro" id="IPR004373">
    <property type="entry name" value="RF-1"/>
</dbReference>
<dbReference type="Gene3D" id="3.30.70.1660">
    <property type="match status" value="1"/>
</dbReference>
<comment type="similarity">
    <text evidence="2">Belongs to the prokaryotic/mitochondrial release factor family.</text>
</comment>
<evidence type="ECO:0000256" key="1">
    <source>
        <dbReference type="ARBA" id="ARBA00004496"/>
    </source>
</evidence>
<dbReference type="PANTHER" id="PTHR43804">
    <property type="entry name" value="LD18447P"/>
    <property type="match status" value="1"/>
</dbReference>
<evidence type="ECO:0000256" key="3">
    <source>
        <dbReference type="ARBA" id="ARBA00022481"/>
    </source>
</evidence>
<keyword evidence="6" id="KW-0175">Coiled coil</keyword>
<dbReference type="GO" id="GO:0016149">
    <property type="term" value="F:translation release factor activity, codon specific"/>
    <property type="evidence" value="ECO:0007669"/>
    <property type="project" value="InterPro"/>
</dbReference>
<dbReference type="HAMAP" id="MF_00093">
    <property type="entry name" value="Rel_fac_1"/>
    <property type="match status" value="1"/>
</dbReference>
<proteinExistence type="inferred from homology"/>
<reference evidence="8" key="1">
    <citation type="submission" date="2018-05" db="EMBL/GenBank/DDBJ databases">
        <authorList>
            <person name="Lanie J.A."/>
            <person name="Ng W.-L."/>
            <person name="Kazmierczak K.M."/>
            <person name="Andrzejewski T.M."/>
            <person name="Davidsen T.M."/>
            <person name="Wayne K.J."/>
            <person name="Tettelin H."/>
            <person name="Glass J.I."/>
            <person name="Rusch D."/>
            <person name="Podicherti R."/>
            <person name="Tsui H.-C.T."/>
            <person name="Winkler M.E."/>
        </authorList>
    </citation>
    <scope>NUCLEOTIDE SEQUENCE</scope>
</reference>
<dbReference type="InterPro" id="IPR050057">
    <property type="entry name" value="Prokaryotic/Mito_RF"/>
</dbReference>
<dbReference type="FunFam" id="3.30.70.1660:FF:000002">
    <property type="entry name" value="Peptide chain release factor 1"/>
    <property type="match status" value="1"/>
</dbReference>
<dbReference type="GO" id="GO:0005829">
    <property type="term" value="C:cytosol"/>
    <property type="evidence" value="ECO:0007669"/>
    <property type="project" value="UniProtKB-ARBA"/>
</dbReference>
<dbReference type="FunFam" id="3.30.70.1660:FF:000004">
    <property type="entry name" value="Peptide chain release factor 1"/>
    <property type="match status" value="1"/>
</dbReference>
<protein>
    <recommendedName>
        <fullName evidence="7">Prokaryotic-type class I peptide chain release factors domain-containing protein</fullName>
    </recommendedName>
</protein>
<gene>
    <name evidence="8" type="ORF">METZ01_LOCUS38753</name>
</gene>
<feature type="domain" description="Prokaryotic-type class I peptide chain release factors" evidence="7">
    <location>
        <begin position="230"/>
        <end position="246"/>
    </location>
</feature>
<dbReference type="Gene3D" id="3.30.160.20">
    <property type="match status" value="1"/>
</dbReference>
<accession>A0A381R535</accession>
<dbReference type="PROSITE" id="PS00745">
    <property type="entry name" value="RF_PROK_I"/>
    <property type="match status" value="1"/>
</dbReference>
<sequence length="360" mass="40820">MKESVINKLKQIVEQYRSIEKQLSDEETQKNNTLMIKLSKEYSRLGPLVDLFGRYQLLIEERNDASELIGEKDDELKTLIQQELLNIDQQLLDLEEQINPLLLSADPRDQNNIFLEIRAGTGGQEAAIFVGDVFRMYSRYCEQREWIVEILNQNESGQGGYKEIIAKIIGKGAYSQLKYESGTHRVQRVPKTESQGRVHTSACTVAVIAELDDLDEIELNPSDIRVDTYRASGAGGQHVNKTDSAVRLAHIPSGIVVECQDNRSQHKNKAAAMTLLKAKIFDMEQEKLSQQQAKERKMLIGSGDRSERIRTYNFPQGRITDHRINLTLYNLAQVMEGELDTLIQSLIQENAAKQIASVET</sequence>
<dbReference type="Pfam" id="PF03462">
    <property type="entry name" value="PCRF"/>
    <property type="match status" value="1"/>
</dbReference>
<evidence type="ECO:0000256" key="4">
    <source>
        <dbReference type="ARBA" id="ARBA00022490"/>
    </source>
</evidence>
<dbReference type="InterPro" id="IPR045853">
    <property type="entry name" value="Pep_chain_release_fac_I_sf"/>
</dbReference>
<dbReference type="EMBL" id="UINC01001656">
    <property type="protein sequence ID" value="SUZ85899.1"/>
    <property type="molecule type" value="Genomic_DNA"/>
</dbReference>
<evidence type="ECO:0000256" key="5">
    <source>
        <dbReference type="ARBA" id="ARBA00022917"/>
    </source>
</evidence>
<dbReference type="AlphaFoldDB" id="A0A381R535"/>
<dbReference type="NCBIfam" id="NF001859">
    <property type="entry name" value="PRK00591.1"/>
    <property type="match status" value="1"/>
</dbReference>
<keyword evidence="3" id="KW-0488">Methylation</keyword>
<evidence type="ECO:0000256" key="2">
    <source>
        <dbReference type="ARBA" id="ARBA00010835"/>
    </source>
</evidence>
<dbReference type="SMART" id="SM00937">
    <property type="entry name" value="PCRF"/>
    <property type="match status" value="1"/>
</dbReference>
<dbReference type="Gene3D" id="6.10.140.1950">
    <property type="match status" value="1"/>
</dbReference>
<dbReference type="SUPFAM" id="SSF75620">
    <property type="entry name" value="Release factor"/>
    <property type="match status" value="1"/>
</dbReference>
<keyword evidence="4" id="KW-0963">Cytoplasm</keyword>
<dbReference type="NCBIfam" id="TIGR00019">
    <property type="entry name" value="prfA"/>
    <property type="match status" value="1"/>
</dbReference>